<dbReference type="AlphaFoldDB" id="T1EH11"/>
<evidence type="ECO:0008006" key="4">
    <source>
        <dbReference type="Google" id="ProtNLM"/>
    </source>
</evidence>
<dbReference type="CTD" id="20195861"/>
<dbReference type="EnsemblMetazoa" id="HelroT124357">
    <property type="protein sequence ID" value="HelroP124357"/>
    <property type="gene ID" value="HelroG124357"/>
</dbReference>
<protein>
    <recommendedName>
        <fullName evidence="4">WH1 domain-containing protein</fullName>
    </recommendedName>
</protein>
<dbReference type="InterPro" id="IPR039142">
    <property type="entry name" value="NRF1/Ewg"/>
</dbReference>
<gene>
    <name evidence="2" type="primary">20195861</name>
    <name evidence="1" type="ORF">HELRODRAFT_124357</name>
</gene>
<reference evidence="1 3" key="2">
    <citation type="journal article" date="2013" name="Nature">
        <title>Insights into bilaterian evolution from three spiralian genomes.</title>
        <authorList>
            <person name="Simakov O."/>
            <person name="Marletaz F."/>
            <person name="Cho S.J."/>
            <person name="Edsinger-Gonzales E."/>
            <person name="Havlak P."/>
            <person name="Hellsten U."/>
            <person name="Kuo D.H."/>
            <person name="Larsson T."/>
            <person name="Lv J."/>
            <person name="Arendt D."/>
            <person name="Savage R."/>
            <person name="Osoegawa K."/>
            <person name="de Jong P."/>
            <person name="Grimwood J."/>
            <person name="Chapman J.A."/>
            <person name="Shapiro H."/>
            <person name="Aerts A."/>
            <person name="Otillar R.P."/>
            <person name="Terry A.Y."/>
            <person name="Boore J.L."/>
            <person name="Grigoriev I.V."/>
            <person name="Lindberg D.R."/>
            <person name="Seaver E.C."/>
            <person name="Weisblat D.A."/>
            <person name="Putnam N.H."/>
            <person name="Rokhsar D.S."/>
        </authorList>
    </citation>
    <scope>NUCLEOTIDE SEQUENCE</scope>
</reference>
<dbReference type="OrthoDB" id="10021476at2759"/>
<name>T1EH11_HELRO</name>
<dbReference type="EMBL" id="AMQM01000200">
    <property type="status" value="NOT_ANNOTATED_CDS"/>
    <property type="molecule type" value="Genomic_DNA"/>
</dbReference>
<evidence type="ECO:0000313" key="2">
    <source>
        <dbReference type="EnsemblMetazoa" id="HelroP124357"/>
    </source>
</evidence>
<dbReference type="RefSeq" id="XP_009009319.1">
    <property type="nucleotide sequence ID" value="XM_009011071.1"/>
</dbReference>
<reference evidence="3" key="1">
    <citation type="submission" date="2012-12" db="EMBL/GenBank/DDBJ databases">
        <authorList>
            <person name="Hellsten U."/>
            <person name="Grimwood J."/>
            <person name="Chapman J.A."/>
            <person name="Shapiro H."/>
            <person name="Aerts A."/>
            <person name="Otillar R.P."/>
            <person name="Terry A.Y."/>
            <person name="Boore J.L."/>
            <person name="Simakov O."/>
            <person name="Marletaz F."/>
            <person name="Cho S.-J."/>
            <person name="Edsinger-Gonzales E."/>
            <person name="Havlak P."/>
            <person name="Kuo D.-H."/>
            <person name="Larsson T."/>
            <person name="Lv J."/>
            <person name="Arendt D."/>
            <person name="Savage R."/>
            <person name="Osoegawa K."/>
            <person name="de Jong P."/>
            <person name="Lindberg D.R."/>
            <person name="Seaver E.C."/>
            <person name="Weisblat D.A."/>
            <person name="Putnam N.H."/>
            <person name="Grigoriev I.V."/>
            <person name="Rokhsar D.S."/>
        </authorList>
    </citation>
    <scope>NUCLEOTIDE SEQUENCE</scope>
</reference>
<keyword evidence="3" id="KW-1185">Reference proteome</keyword>
<dbReference type="GO" id="GO:0003700">
    <property type="term" value="F:DNA-binding transcription factor activity"/>
    <property type="evidence" value="ECO:0007669"/>
    <property type="project" value="InterPro"/>
</dbReference>
<dbReference type="eggNOG" id="ENOG502RZUF">
    <property type="taxonomic scope" value="Eukaryota"/>
</dbReference>
<dbReference type="Gene3D" id="2.30.29.30">
    <property type="entry name" value="Pleckstrin-homology domain (PH domain)/Phosphotyrosine-binding domain (PTB)"/>
    <property type="match status" value="1"/>
</dbReference>
<evidence type="ECO:0000313" key="3">
    <source>
        <dbReference type="Proteomes" id="UP000015101"/>
    </source>
</evidence>
<dbReference type="InParanoid" id="T1EH11"/>
<dbReference type="Proteomes" id="UP000015101">
    <property type="component" value="Unassembled WGS sequence"/>
</dbReference>
<organism evidence="2 3">
    <name type="scientific">Helobdella robusta</name>
    <name type="common">Californian leech</name>
    <dbReference type="NCBI Taxonomy" id="6412"/>
    <lineage>
        <taxon>Eukaryota</taxon>
        <taxon>Metazoa</taxon>
        <taxon>Spiralia</taxon>
        <taxon>Lophotrochozoa</taxon>
        <taxon>Annelida</taxon>
        <taxon>Clitellata</taxon>
        <taxon>Hirudinea</taxon>
        <taxon>Rhynchobdellida</taxon>
        <taxon>Glossiphoniidae</taxon>
        <taxon>Helobdella</taxon>
    </lineage>
</organism>
<dbReference type="GeneID" id="20195861"/>
<dbReference type="PANTHER" id="PTHR20338">
    <property type="entry name" value="NUCLEAR RESPIRATORY FACTOR 1"/>
    <property type="match status" value="1"/>
</dbReference>
<dbReference type="FunCoup" id="T1EH11">
    <property type="interactions" value="132"/>
</dbReference>
<dbReference type="InterPro" id="IPR011993">
    <property type="entry name" value="PH-like_dom_sf"/>
</dbReference>
<sequence>HLTEHDLLQVETFYKGHKTEVYVSTCMAAVFLSSSGCNSNWTFHKEGIPVFVLDSGESRRQKRLHIVLAEKGTAFPMWRDVLTHLSQYRIGQEPNFHIMNSSKDHSKHVGIRFYDAMSANLFYSHYVRITNDGEDDVLDLSNSRKKMKSKTGNRHSPKSANKLAFKKSDISQPCCFTHITKI</sequence>
<evidence type="ECO:0000313" key="1">
    <source>
        <dbReference type="EMBL" id="ESO12599.1"/>
    </source>
</evidence>
<dbReference type="FunFam" id="2.30.29.30:FF:000362">
    <property type="entry name" value="Uncharacterized protein, isoform B"/>
    <property type="match status" value="1"/>
</dbReference>
<dbReference type="OMA" id="DWSAHSQ"/>
<dbReference type="EMBL" id="KB095811">
    <property type="protein sequence ID" value="ESO12599.1"/>
    <property type="molecule type" value="Genomic_DNA"/>
</dbReference>
<dbReference type="HOGENOM" id="CLU_087083_0_0_1"/>
<reference evidence="2" key="3">
    <citation type="submission" date="2015-06" db="UniProtKB">
        <authorList>
            <consortium name="EnsemblMetazoa"/>
        </authorList>
    </citation>
    <scope>IDENTIFICATION</scope>
</reference>
<accession>T1EH11</accession>
<dbReference type="GO" id="GO:0006357">
    <property type="term" value="P:regulation of transcription by RNA polymerase II"/>
    <property type="evidence" value="ECO:0007669"/>
    <property type="project" value="InterPro"/>
</dbReference>
<proteinExistence type="predicted"/>
<dbReference type="KEGG" id="hro:HELRODRAFT_124357"/>
<dbReference type="STRING" id="6412.T1EH11"/>